<dbReference type="Pfam" id="PF00881">
    <property type="entry name" value="Nitroreductase"/>
    <property type="match status" value="1"/>
</dbReference>
<name>A0A3Q9UV93_9MICO</name>
<dbReference type="NCBIfam" id="TIGR03605">
    <property type="entry name" value="antibiot_sagB"/>
    <property type="match status" value="1"/>
</dbReference>
<dbReference type="CDD" id="cd02142">
    <property type="entry name" value="McbC_SagB-like_oxidoreductase"/>
    <property type="match status" value="1"/>
</dbReference>
<dbReference type="AlphaFoldDB" id="A0A3Q9UV93"/>
<dbReference type="PANTHER" id="PTHR43745">
    <property type="entry name" value="NITROREDUCTASE MJ1384-RELATED"/>
    <property type="match status" value="1"/>
</dbReference>
<evidence type="ECO:0000313" key="4">
    <source>
        <dbReference type="EMBL" id="AZZ50693.1"/>
    </source>
</evidence>
<dbReference type="InterPro" id="IPR000415">
    <property type="entry name" value="Nitroreductase-like"/>
</dbReference>
<dbReference type="KEGG" id="rfs:C1I64_00545"/>
<feature type="domain" description="Nitroreductase" evidence="2">
    <location>
        <begin position="248"/>
        <end position="434"/>
    </location>
</feature>
<evidence type="ECO:0000256" key="1">
    <source>
        <dbReference type="SAM" id="MobiDB-lite"/>
    </source>
</evidence>
<dbReference type="InterPro" id="IPR029479">
    <property type="entry name" value="Nitroreductase"/>
</dbReference>
<accession>A0A3Q9UV93</accession>
<feature type="domain" description="Cyanobactin oxidase ThcOx second" evidence="3">
    <location>
        <begin position="105"/>
        <end position="193"/>
    </location>
</feature>
<dbReference type="Proteomes" id="UP000285317">
    <property type="component" value="Chromosome"/>
</dbReference>
<feature type="region of interest" description="Disordered" evidence="1">
    <location>
        <begin position="1"/>
        <end position="25"/>
    </location>
</feature>
<evidence type="ECO:0000259" key="3">
    <source>
        <dbReference type="Pfam" id="PF22767"/>
    </source>
</evidence>
<dbReference type="EMBL" id="CP028137">
    <property type="protein sequence ID" value="AZZ50693.1"/>
    <property type="molecule type" value="Genomic_DNA"/>
</dbReference>
<dbReference type="Gene3D" id="3.40.109.10">
    <property type="entry name" value="NADH Oxidase"/>
    <property type="match status" value="1"/>
</dbReference>
<gene>
    <name evidence="4" type="ORF">C1I64_00545</name>
</gene>
<dbReference type="InterPro" id="IPR052544">
    <property type="entry name" value="Bacteriocin_Proc_Enz"/>
</dbReference>
<proteinExistence type="predicted"/>
<dbReference type="InterPro" id="IPR054488">
    <property type="entry name" value="ThcOx_dom2"/>
</dbReference>
<dbReference type="SUPFAM" id="SSF55469">
    <property type="entry name" value="FMN-dependent nitroreductase-like"/>
    <property type="match status" value="1"/>
</dbReference>
<dbReference type="GO" id="GO:0016491">
    <property type="term" value="F:oxidoreductase activity"/>
    <property type="evidence" value="ECO:0007669"/>
    <property type="project" value="InterPro"/>
</dbReference>
<dbReference type="InterPro" id="IPR020051">
    <property type="entry name" value="SagB-type_dehydrogenase"/>
</dbReference>
<dbReference type="RefSeq" id="WP_127885889.1">
    <property type="nucleotide sequence ID" value="NZ_CP028137.1"/>
</dbReference>
<reference evidence="4 5" key="1">
    <citation type="submission" date="2018-03" db="EMBL/GenBank/DDBJ databases">
        <title>Bacteriophage NCPPB3778 and a type I-E CRISPR drive the evolution of the US Biological Select Agent, Rathayibacter toxicus.</title>
        <authorList>
            <person name="Davis E.W.II."/>
            <person name="Tabima J.F."/>
            <person name="Weisberg A.J."/>
            <person name="Dantas Lopes L."/>
            <person name="Wiseman M.S."/>
            <person name="Wiseman M.S."/>
            <person name="Pupko T."/>
            <person name="Belcher M.S."/>
            <person name="Sechler A.J."/>
            <person name="Tancos M.A."/>
            <person name="Schroeder B.K."/>
            <person name="Murray T.D."/>
            <person name="Luster D.G."/>
            <person name="Schneider W.L."/>
            <person name="Rogers E."/>
            <person name="Andreote F.D."/>
            <person name="Grunwald N.J."/>
            <person name="Putnam M.L."/>
            <person name="Chang J.H."/>
        </authorList>
    </citation>
    <scope>NUCLEOTIDE SEQUENCE [LARGE SCALE GENOMIC DNA]</scope>
    <source>
        <strain evidence="4 5">DSM 15932</strain>
    </source>
</reference>
<evidence type="ECO:0000259" key="2">
    <source>
        <dbReference type="Pfam" id="PF00881"/>
    </source>
</evidence>
<sequence length="445" mass="47480">MSDENVPGPRTERLRPGVYATRDGSGTTVMAWPRALALGDGADVDERLRQLVEGGPGGSDDPVTERLREDGWLVQEFGDDDGPGFVVNPLRAAVEPAPEPSADLDLSRFAVIRRHGPDLLVESPLASAEIVLHRRSLLADALSGSGGLAAALRRELQRHGFLALPGGPEDTEFRYRQWAPHELLFHDRSRQGHRGPAADFGGTWWGGKASFAPEGAAPVPFGGRRVALPAVDLAALRASDPPYAEVVERRASLRDHDDAAPIDVAELGELLFRTDRVRGLRVDHGTEVVSSPRPSGGSLAELELYLAVSRCAGLEPAFYHYDAHRHELEEVCGIGAPSVRRLVQVASGVAATGVAPQVLIVVSARVGRVMWKYQRMALELVLKDTGVLYQALAGACSAMGLAGCPLGTDDPVAFAEATGRDPLLECSVGQFIVGSIPRPVPAVAR</sequence>
<protein>
    <submittedName>
        <fullName evidence="4">Dehydrogenase SagB</fullName>
    </submittedName>
</protein>
<dbReference type="PANTHER" id="PTHR43745:SF2">
    <property type="entry name" value="NITROREDUCTASE MJ1384-RELATED"/>
    <property type="match status" value="1"/>
</dbReference>
<evidence type="ECO:0000313" key="5">
    <source>
        <dbReference type="Proteomes" id="UP000285317"/>
    </source>
</evidence>
<organism evidence="4 5">
    <name type="scientific">Rathayibacter festucae DSM 15932</name>
    <dbReference type="NCBI Taxonomy" id="1328866"/>
    <lineage>
        <taxon>Bacteria</taxon>
        <taxon>Bacillati</taxon>
        <taxon>Actinomycetota</taxon>
        <taxon>Actinomycetes</taxon>
        <taxon>Micrococcales</taxon>
        <taxon>Microbacteriaceae</taxon>
        <taxon>Rathayibacter</taxon>
    </lineage>
</organism>
<dbReference type="Pfam" id="PF22767">
    <property type="entry name" value="ThcOx"/>
    <property type="match status" value="1"/>
</dbReference>